<keyword evidence="2" id="KW-1185">Reference proteome</keyword>
<evidence type="ECO:0000313" key="2">
    <source>
        <dbReference type="Proteomes" id="UP001054821"/>
    </source>
</evidence>
<protein>
    <submittedName>
        <fullName evidence="1">Uncharacterized protein</fullName>
    </submittedName>
</protein>
<gene>
    <name evidence="1" type="ORF">L3X38_037073</name>
</gene>
<evidence type="ECO:0000313" key="1">
    <source>
        <dbReference type="EMBL" id="KAI5317366.1"/>
    </source>
</evidence>
<organism evidence="1 2">
    <name type="scientific">Prunus dulcis</name>
    <name type="common">Almond</name>
    <name type="synonym">Amygdalus dulcis</name>
    <dbReference type="NCBI Taxonomy" id="3755"/>
    <lineage>
        <taxon>Eukaryota</taxon>
        <taxon>Viridiplantae</taxon>
        <taxon>Streptophyta</taxon>
        <taxon>Embryophyta</taxon>
        <taxon>Tracheophyta</taxon>
        <taxon>Spermatophyta</taxon>
        <taxon>Magnoliopsida</taxon>
        <taxon>eudicotyledons</taxon>
        <taxon>Gunneridae</taxon>
        <taxon>Pentapetalae</taxon>
        <taxon>rosids</taxon>
        <taxon>fabids</taxon>
        <taxon>Rosales</taxon>
        <taxon>Rosaceae</taxon>
        <taxon>Amygdaloideae</taxon>
        <taxon>Amygdaleae</taxon>
        <taxon>Prunus</taxon>
    </lineage>
</organism>
<reference evidence="1 2" key="1">
    <citation type="journal article" date="2022" name="G3 (Bethesda)">
        <title>Whole-genome sequence and methylome profiling of the almond [Prunus dulcis (Mill.) D.A. Webb] cultivar 'Nonpareil'.</title>
        <authorList>
            <person name="D'Amico-Willman K.M."/>
            <person name="Ouma W.Z."/>
            <person name="Meulia T."/>
            <person name="Sideli G.M."/>
            <person name="Gradziel T.M."/>
            <person name="Fresnedo-Ramirez J."/>
        </authorList>
    </citation>
    <scope>NUCLEOTIDE SEQUENCE [LARGE SCALE GENOMIC DNA]</scope>
    <source>
        <strain evidence="1">Clone GOH B32 T37-40</strain>
    </source>
</reference>
<sequence>MSLMPKPQELHLRRQPQNARKRVVRAQWKKVNCKVVPIKDFEAAATNAIKANFFKAIKVPRLAKPLQALSHDWLNIYQLNLSSFNINGC</sequence>
<accession>A0AAD4V3X9</accession>
<dbReference type="AlphaFoldDB" id="A0AAD4V3X9"/>
<comment type="caution">
    <text evidence="1">The sequence shown here is derived from an EMBL/GenBank/DDBJ whole genome shotgun (WGS) entry which is preliminary data.</text>
</comment>
<dbReference type="EMBL" id="JAJFAZ020000007">
    <property type="protein sequence ID" value="KAI5317366.1"/>
    <property type="molecule type" value="Genomic_DNA"/>
</dbReference>
<proteinExistence type="predicted"/>
<dbReference type="Proteomes" id="UP001054821">
    <property type="component" value="Chromosome 7"/>
</dbReference>
<name>A0AAD4V3X9_PRUDU</name>